<reference evidence="3" key="1">
    <citation type="journal article" date="2019" name="BMC Genomics">
        <title>A new reference genome for Sorghum bicolor reveals high levels of sequence similarity between sweet and grain genotypes: implications for the genetics of sugar metabolism.</title>
        <authorList>
            <person name="Cooper E.A."/>
            <person name="Brenton Z.W."/>
            <person name="Flinn B.S."/>
            <person name="Jenkins J."/>
            <person name="Shu S."/>
            <person name="Flowers D."/>
            <person name="Luo F."/>
            <person name="Wang Y."/>
            <person name="Xia P."/>
            <person name="Barry K."/>
            <person name="Daum C."/>
            <person name="Lipzen A."/>
            <person name="Yoshinaga Y."/>
            <person name="Schmutz J."/>
            <person name="Saski C."/>
            <person name="Vermerris W."/>
            <person name="Kresovich S."/>
        </authorList>
    </citation>
    <scope>NUCLEOTIDE SEQUENCE</scope>
</reference>
<dbReference type="EMBL" id="CM027686">
    <property type="protein sequence ID" value="KAG0523799.1"/>
    <property type="molecule type" value="Genomic_DNA"/>
</dbReference>
<feature type="compositionally biased region" description="Basic residues" evidence="2">
    <location>
        <begin position="1"/>
        <end position="11"/>
    </location>
</feature>
<evidence type="ECO:0000256" key="1">
    <source>
        <dbReference type="SAM" id="Coils"/>
    </source>
</evidence>
<dbReference type="PANTHER" id="PTHR47069:SF11">
    <property type="entry name" value="OS04G0275550 PROTEIN"/>
    <property type="match status" value="1"/>
</dbReference>
<feature type="coiled-coil region" evidence="1">
    <location>
        <begin position="142"/>
        <end position="176"/>
    </location>
</feature>
<comment type="caution">
    <text evidence="3">The sequence shown here is derived from an EMBL/GenBank/DDBJ whole genome shotgun (WGS) entry which is preliminary data.</text>
</comment>
<dbReference type="PANTHER" id="PTHR47069">
    <property type="match status" value="1"/>
</dbReference>
<evidence type="ECO:0000313" key="3">
    <source>
        <dbReference type="EMBL" id="KAG0523799.1"/>
    </source>
</evidence>
<dbReference type="AlphaFoldDB" id="A0A921QKB3"/>
<evidence type="ECO:0000313" key="4">
    <source>
        <dbReference type="Proteomes" id="UP000807115"/>
    </source>
</evidence>
<dbReference type="Proteomes" id="UP000807115">
    <property type="component" value="Chromosome 7"/>
</dbReference>
<feature type="region of interest" description="Disordered" evidence="2">
    <location>
        <begin position="102"/>
        <end position="133"/>
    </location>
</feature>
<sequence length="255" mass="28871">MPKARGHLPKKAKIEDGVSLAHAPAPAPVGDGSTPVKRGRGRPPKKPEYPTEIFYGVEIPECWKFQHSKPEYLTEMFHGVAVDGSCSCIPVQAQFVEDADGDEEGEDAYGDGFDNNPMSTGTRKRGSSTTDTTTSVAKKSKALLLNKAIQELQSDIKELQYDIKELQFGIKDANQNLHFRSNKAIKEKQEKEEVDQQIDRCLRMAMECGATEQSEEYFMATTLFEKEYNRKIFCKFNTAEGRFMWLKRWCQRSRG</sequence>
<evidence type="ECO:0000256" key="2">
    <source>
        <dbReference type="SAM" id="MobiDB-lite"/>
    </source>
</evidence>
<gene>
    <name evidence="3" type="ORF">BDA96_07G153900</name>
</gene>
<keyword evidence="1" id="KW-0175">Coiled coil</keyword>
<name>A0A921QKB3_SORBI</name>
<organism evidence="3 4">
    <name type="scientific">Sorghum bicolor</name>
    <name type="common">Sorghum</name>
    <name type="synonym">Sorghum vulgare</name>
    <dbReference type="NCBI Taxonomy" id="4558"/>
    <lineage>
        <taxon>Eukaryota</taxon>
        <taxon>Viridiplantae</taxon>
        <taxon>Streptophyta</taxon>
        <taxon>Embryophyta</taxon>
        <taxon>Tracheophyta</taxon>
        <taxon>Spermatophyta</taxon>
        <taxon>Magnoliopsida</taxon>
        <taxon>Liliopsida</taxon>
        <taxon>Poales</taxon>
        <taxon>Poaceae</taxon>
        <taxon>PACMAD clade</taxon>
        <taxon>Panicoideae</taxon>
        <taxon>Andropogonodae</taxon>
        <taxon>Andropogoneae</taxon>
        <taxon>Sorghinae</taxon>
        <taxon>Sorghum</taxon>
    </lineage>
</organism>
<feature type="region of interest" description="Disordered" evidence="2">
    <location>
        <begin position="1"/>
        <end position="49"/>
    </location>
</feature>
<protein>
    <submittedName>
        <fullName evidence="3">Uncharacterized protein</fullName>
    </submittedName>
</protein>
<reference evidence="3" key="2">
    <citation type="submission" date="2020-10" db="EMBL/GenBank/DDBJ databases">
        <authorList>
            <person name="Cooper E.A."/>
            <person name="Brenton Z.W."/>
            <person name="Flinn B.S."/>
            <person name="Jenkins J."/>
            <person name="Shu S."/>
            <person name="Flowers D."/>
            <person name="Luo F."/>
            <person name="Wang Y."/>
            <person name="Xia P."/>
            <person name="Barry K."/>
            <person name="Daum C."/>
            <person name="Lipzen A."/>
            <person name="Yoshinaga Y."/>
            <person name="Schmutz J."/>
            <person name="Saski C."/>
            <person name="Vermerris W."/>
            <person name="Kresovich S."/>
        </authorList>
    </citation>
    <scope>NUCLEOTIDE SEQUENCE</scope>
</reference>
<accession>A0A921QKB3</accession>
<proteinExistence type="predicted"/>